<keyword evidence="2" id="KW-1185">Reference proteome</keyword>
<organism evidence="1 2">
    <name type="scientific">Colletotrichum destructivum</name>
    <dbReference type="NCBI Taxonomy" id="34406"/>
    <lineage>
        <taxon>Eukaryota</taxon>
        <taxon>Fungi</taxon>
        <taxon>Dikarya</taxon>
        <taxon>Ascomycota</taxon>
        <taxon>Pezizomycotina</taxon>
        <taxon>Sordariomycetes</taxon>
        <taxon>Hypocreomycetidae</taxon>
        <taxon>Glomerellales</taxon>
        <taxon>Glomerellaceae</taxon>
        <taxon>Colletotrichum</taxon>
        <taxon>Colletotrichum destructivum species complex</taxon>
    </lineage>
</organism>
<reference evidence="2" key="1">
    <citation type="journal article" date="2023" name="bioRxiv">
        <title>Complete genome of the Medicago anthracnose fungus, Colletotrichum destructivum, reveals a mini-chromosome-like region within a core chromosome.</title>
        <authorList>
            <person name="Lapalu N."/>
            <person name="Simon A."/>
            <person name="Lu A."/>
            <person name="Plaumann P.-L."/>
            <person name="Amselem J."/>
            <person name="Pigne S."/>
            <person name="Auger A."/>
            <person name="Koch C."/>
            <person name="Dallery J.-F."/>
            <person name="O'Connell R.J."/>
        </authorList>
    </citation>
    <scope>NUCLEOTIDE SEQUENCE [LARGE SCALE GENOMIC DNA]</scope>
    <source>
        <strain evidence="2">CBS 520.97</strain>
    </source>
</reference>
<gene>
    <name evidence="1" type="ORF">CDEST_09788</name>
</gene>
<protein>
    <recommendedName>
        <fullName evidence="3">Aminotransferase-like plant mobile domain-containing protein</fullName>
    </recommendedName>
</protein>
<dbReference type="Proteomes" id="UP001322277">
    <property type="component" value="Chromosome 6"/>
</dbReference>
<proteinExistence type="predicted"/>
<dbReference type="AlphaFoldDB" id="A0AAX4IPI4"/>
<dbReference type="KEGG" id="cdet:87946290"/>
<sequence>MAHFFMLKIEGRLVPNQMVRTISRFREHLPQDLMPLEFAVLMAFTFWAYARHPVLTTELWAKGPGGNIKKVVPRIDLGVWLTYAPHFVRTHEELGLALYEHPFRFTSNHYEKDQAYFQDSSVVPFRQIDEGEILELIDGMGINLGDFERVIPSSWPGSRLEYPGLSGMESTPQQHGLDRALTWPF</sequence>
<name>A0AAX4IPI4_9PEZI</name>
<dbReference type="RefSeq" id="XP_062781997.1">
    <property type="nucleotide sequence ID" value="XM_062925946.1"/>
</dbReference>
<dbReference type="GeneID" id="87946290"/>
<accession>A0AAX4IPI4</accession>
<evidence type="ECO:0000313" key="1">
    <source>
        <dbReference type="EMBL" id="WQF84774.1"/>
    </source>
</evidence>
<evidence type="ECO:0000313" key="2">
    <source>
        <dbReference type="Proteomes" id="UP001322277"/>
    </source>
</evidence>
<dbReference type="EMBL" id="CP137310">
    <property type="protein sequence ID" value="WQF84774.1"/>
    <property type="molecule type" value="Genomic_DNA"/>
</dbReference>
<evidence type="ECO:0008006" key="3">
    <source>
        <dbReference type="Google" id="ProtNLM"/>
    </source>
</evidence>